<dbReference type="EMBL" id="JAESVD010000007">
    <property type="protein sequence ID" value="MBL4914105.1"/>
    <property type="molecule type" value="Genomic_DNA"/>
</dbReference>
<gene>
    <name evidence="1" type="ORF">JMA39_13360</name>
</gene>
<organism evidence="1 2">
    <name type="scientific">Shewanella schlegeliana</name>
    <dbReference type="NCBI Taxonomy" id="190308"/>
    <lineage>
        <taxon>Bacteria</taxon>
        <taxon>Pseudomonadati</taxon>
        <taxon>Pseudomonadota</taxon>
        <taxon>Gammaproteobacteria</taxon>
        <taxon>Alteromonadales</taxon>
        <taxon>Shewanellaceae</taxon>
        <taxon>Shewanella</taxon>
    </lineage>
</organism>
<dbReference type="Proteomes" id="UP000604898">
    <property type="component" value="Unassembled WGS sequence"/>
</dbReference>
<reference evidence="1 2" key="1">
    <citation type="submission" date="2021-01" db="EMBL/GenBank/DDBJ databases">
        <title>Genome sequence of Shewanella schlegeliana JCM 11561.</title>
        <authorList>
            <person name="Zhang H."/>
            <person name="Li C."/>
        </authorList>
    </citation>
    <scope>NUCLEOTIDE SEQUENCE [LARGE SCALE GENOMIC DNA]</scope>
    <source>
        <strain evidence="1 2">JCM 11561</strain>
    </source>
</reference>
<name>A0ABS1T1L9_9GAMM</name>
<proteinExistence type="predicted"/>
<comment type="caution">
    <text evidence="1">The sequence shown here is derived from an EMBL/GenBank/DDBJ whole genome shotgun (WGS) entry which is preliminary data.</text>
</comment>
<accession>A0ABS1T1L9</accession>
<sequence>MLKNWTVTTQAVKNGSDGVITRERYLLSHKHPNHKHTEKLISIIGNTSTSQRIAITGERFRLLQQLNNTRGGRPLSSYAMEFCLTLPKGHRPTPKQWHSITSDCCLQLAKLLKLTLEEREQYKTQIRAVLHQQPQTGRTGTGDHLHLIIGKVVGNRVLKQLQQKQATRLIKSAFNAAVLKHIGIDHREYKPYELERGKRLEMWKYQHQKAQDSLWIQKLITKLQKQADKWFQALDINDDRQQKRQWNRILKSFEELSNCSLSEEQQGQISNLKVKVGIH</sequence>
<protein>
    <submittedName>
        <fullName evidence="1">Uncharacterized protein</fullName>
    </submittedName>
</protein>
<keyword evidence="2" id="KW-1185">Reference proteome</keyword>
<evidence type="ECO:0000313" key="1">
    <source>
        <dbReference type="EMBL" id="MBL4914105.1"/>
    </source>
</evidence>
<evidence type="ECO:0000313" key="2">
    <source>
        <dbReference type="Proteomes" id="UP000604898"/>
    </source>
</evidence>